<dbReference type="EMBL" id="AMZH03024333">
    <property type="protein sequence ID" value="RRT35907.1"/>
    <property type="molecule type" value="Genomic_DNA"/>
</dbReference>
<name>A0A426X8V4_ENSVE</name>
<reference evidence="2 3" key="1">
    <citation type="journal article" date="2014" name="Agronomy (Basel)">
        <title>A Draft Genome Sequence for Ensete ventricosum, the Drought-Tolerant Tree Against Hunger.</title>
        <authorList>
            <person name="Harrison J."/>
            <person name="Moore K.A."/>
            <person name="Paszkiewicz K."/>
            <person name="Jones T."/>
            <person name="Grant M."/>
            <person name="Ambacheew D."/>
            <person name="Muzemil S."/>
            <person name="Studholme D.J."/>
        </authorList>
    </citation>
    <scope>NUCLEOTIDE SEQUENCE [LARGE SCALE GENOMIC DNA]</scope>
</reference>
<evidence type="ECO:0000313" key="3">
    <source>
        <dbReference type="Proteomes" id="UP000287651"/>
    </source>
</evidence>
<sequence>MTGSKQPWQRDHRPKGLSGISSNTRYAATESFGYSILPCIKLGPSHPIHTPTRRCYTSLLLLPSKSPLKPSPLPSSSRHFEETLALRLSSLLPIPGHSLQVPLPWVARAVHLLALTLASAAALVSDHSLRGPDPDDLVAHLDAGVTLLDACNAAFSELARLEHWLLPLRFVLRLLSHKEPPTKERIRRAQKAIVEWESTPSCDIEHSAGMTIRIMAPDEPPRGKVSVVRRATYAVEAVSRLVMAATMGAIGKGEAALPHDIRVSSDWPWAEAYNEVAAKVSARVGTAPPNELEAVEASARKLKAVICGEEDGDRMERLGMTVAALERATEELTDGLDRLMGSVNGAFHAAMGTRNAALSRLRSAASRHRKQLLHAKPKHY</sequence>
<gene>
    <name evidence="2" type="ORF">B296_00054187</name>
</gene>
<evidence type="ECO:0000313" key="2">
    <source>
        <dbReference type="EMBL" id="RRT35907.1"/>
    </source>
</evidence>
<dbReference type="AlphaFoldDB" id="A0A426X8V4"/>
<evidence type="ECO:0000256" key="1">
    <source>
        <dbReference type="SAM" id="MobiDB-lite"/>
    </source>
</evidence>
<accession>A0A426X8V4</accession>
<comment type="caution">
    <text evidence="2">The sequence shown here is derived from an EMBL/GenBank/DDBJ whole genome shotgun (WGS) entry which is preliminary data.</text>
</comment>
<proteinExistence type="predicted"/>
<organism evidence="2 3">
    <name type="scientific">Ensete ventricosum</name>
    <name type="common">Abyssinian banana</name>
    <name type="synonym">Musa ensete</name>
    <dbReference type="NCBI Taxonomy" id="4639"/>
    <lineage>
        <taxon>Eukaryota</taxon>
        <taxon>Viridiplantae</taxon>
        <taxon>Streptophyta</taxon>
        <taxon>Embryophyta</taxon>
        <taxon>Tracheophyta</taxon>
        <taxon>Spermatophyta</taxon>
        <taxon>Magnoliopsida</taxon>
        <taxon>Liliopsida</taxon>
        <taxon>Zingiberales</taxon>
        <taxon>Musaceae</taxon>
        <taxon>Ensete</taxon>
    </lineage>
</organism>
<dbReference type="Proteomes" id="UP000287651">
    <property type="component" value="Unassembled WGS sequence"/>
</dbReference>
<feature type="region of interest" description="Disordered" evidence="1">
    <location>
        <begin position="1"/>
        <end position="21"/>
    </location>
</feature>
<dbReference type="PANTHER" id="PTHR31509">
    <property type="entry name" value="BPS1-LIKE PROTEIN"/>
    <property type="match status" value="1"/>
</dbReference>
<protein>
    <submittedName>
        <fullName evidence="2">Uncharacterized protein</fullName>
    </submittedName>
</protein>